<feature type="chain" id="PRO_5019350595" evidence="1">
    <location>
        <begin position="22"/>
        <end position="108"/>
    </location>
</feature>
<accession>A0A427V7F0</accession>
<reference evidence="3 4" key="1">
    <citation type="submission" date="2018-10" db="EMBL/GenBank/DDBJ databases">
        <title>Transmission dynamics of multidrug resistant bacteria on intensive care unit surfaces.</title>
        <authorList>
            <person name="D'Souza A.W."/>
            <person name="Potter R.F."/>
            <person name="Wallace M."/>
            <person name="Shupe A."/>
            <person name="Patel S."/>
            <person name="Sun S."/>
            <person name="Gul D."/>
            <person name="Kwon J.H."/>
            <person name="Andleeb S."/>
            <person name="Burnham C.-A.D."/>
            <person name="Dantas G."/>
        </authorList>
    </citation>
    <scope>NUCLEOTIDE SEQUENCE [LARGE SCALE GENOMIC DNA]</scope>
    <source>
        <strain evidence="3 4">AS_373</strain>
    </source>
</reference>
<evidence type="ECO:0000313" key="5">
    <source>
        <dbReference type="Proteomes" id="UP001187066"/>
    </source>
</evidence>
<dbReference type="GeneID" id="84666098"/>
<name>A0A427V7F0_9ENTR</name>
<dbReference type="Pfam" id="PF10697">
    <property type="entry name" value="DUF2502"/>
    <property type="match status" value="1"/>
</dbReference>
<evidence type="ECO:0000256" key="1">
    <source>
        <dbReference type="SAM" id="SignalP"/>
    </source>
</evidence>
<dbReference type="EMBL" id="RHXB01000002">
    <property type="protein sequence ID" value="RSE28708.1"/>
    <property type="molecule type" value="Genomic_DNA"/>
</dbReference>
<dbReference type="AlphaFoldDB" id="A0A427V7F0"/>
<dbReference type="InterPro" id="IPR019638">
    <property type="entry name" value="DUF2502"/>
</dbReference>
<sequence length="108" mass="13130">MFRSLLLAAILLAGAPMMATAGEITLLPSIKLQIGDRDNYGNYWDGGRWRDRDYWHSHYERRGGYWRKHDNGYHRGWYKDRNAYERGYREGWRDRDDHRGRGKHRHRH</sequence>
<keyword evidence="1" id="KW-0732">Signal</keyword>
<dbReference type="Proteomes" id="UP000275331">
    <property type="component" value="Unassembled WGS sequence"/>
</dbReference>
<dbReference type="Proteomes" id="UP001187066">
    <property type="component" value="Unassembled WGS sequence"/>
</dbReference>
<dbReference type="EMBL" id="JAWLOF010000008">
    <property type="protein sequence ID" value="MDV7023525.1"/>
    <property type="molecule type" value="Genomic_DNA"/>
</dbReference>
<evidence type="ECO:0000313" key="2">
    <source>
        <dbReference type="EMBL" id="MDV7023525.1"/>
    </source>
</evidence>
<protein>
    <submittedName>
        <fullName evidence="3">DUF2502 domain-containing protein</fullName>
    </submittedName>
</protein>
<evidence type="ECO:0000313" key="4">
    <source>
        <dbReference type="Proteomes" id="UP000275331"/>
    </source>
</evidence>
<feature type="signal peptide" evidence="1">
    <location>
        <begin position="1"/>
        <end position="21"/>
    </location>
</feature>
<gene>
    <name evidence="3" type="ORF">EGT71_04825</name>
    <name evidence="2" type="ORF">R4P48_12660</name>
</gene>
<organism evidence="3 4">
    <name type="scientific">Atlantibacter subterraneus</name>
    <dbReference type="NCBI Taxonomy" id="255519"/>
    <lineage>
        <taxon>Bacteria</taxon>
        <taxon>Pseudomonadati</taxon>
        <taxon>Pseudomonadota</taxon>
        <taxon>Gammaproteobacteria</taxon>
        <taxon>Enterobacterales</taxon>
        <taxon>Enterobacteriaceae</taxon>
        <taxon>Atlantibacter</taxon>
    </lineage>
</organism>
<reference evidence="2 5" key="2">
    <citation type="submission" date="2023-10" db="EMBL/GenBank/DDBJ databases">
        <authorList>
            <person name="Dale J."/>
        </authorList>
    </citation>
    <scope>NUCLEOTIDE SEQUENCE [LARGE SCALE GENOMIC DNA]</scope>
    <source>
        <strain evidence="2 5">2023EL-00970</strain>
    </source>
</reference>
<keyword evidence="5" id="KW-1185">Reference proteome</keyword>
<comment type="caution">
    <text evidence="3">The sequence shown here is derived from an EMBL/GenBank/DDBJ whole genome shotgun (WGS) entry which is preliminary data.</text>
</comment>
<proteinExistence type="predicted"/>
<dbReference type="OrthoDB" id="9180720at2"/>
<evidence type="ECO:0000313" key="3">
    <source>
        <dbReference type="EMBL" id="RSE28708.1"/>
    </source>
</evidence>
<dbReference type="RefSeq" id="WP_125291473.1">
    <property type="nucleotide sequence ID" value="NZ_CP100494.1"/>
</dbReference>